<feature type="region of interest" description="Disordered" evidence="1">
    <location>
        <begin position="589"/>
        <end position="666"/>
    </location>
</feature>
<gene>
    <name evidence="3" type="ORF">EVG20_g3764</name>
</gene>
<feature type="compositionally biased region" description="Polar residues" evidence="1">
    <location>
        <begin position="520"/>
        <end position="529"/>
    </location>
</feature>
<feature type="compositionally biased region" description="Low complexity" evidence="1">
    <location>
        <begin position="115"/>
        <end position="143"/>
    </location>
</feature>
<dbReference type="OrthoDB" id="547796at2759"/>
<feature type="compositionally biased region" description="Low complexity" evidence="1">
    <location>
        <begin position="606"/>
        <end position="615"/>
    </location>
</feature>
<feature type="region of interest" description="Disordered" evidence="1">
    <location>
        <begin position="681"/>
        <end position="708"/>
    </location>
</feature>
<feature type="domain" description="DnaJ homologue subfamily C member 28 conserved" evidence="2">
    <location>
        <begin position="247"/>
        <end position="317"/>
    </location>
</feature>
<dbReference type="Pfam" id="PF09350">
    <property type="entry name" value="DJC28_CD"/>
    <property type="match status" value="1"/>
</dbReference>
<evidence type="ECO:0000313" key="3">
    <source>
        <dbReference type="EMBL" id="TFY67900.1"/>
    </source>
</evidence>
<keyword evidence="4" id="KW-1185">Reference proteome</keyword>
<evidence type="ECO:0000313" key="4">
    <source>
        <dbReference type="Proteomes" id="UP000298327"/>
    </source>
</evidence>
<dbReference type="Proteomes" id="UP000298327">
    <property type="component" value="Unassembled WGS sequence"/>
</dbReference>
<protein>
    <recommendedName>
        <fullName evidence="2">DnaJ homologue subfamily C member 28 conserved domain-containing protein</fullName>
    </recommendedName>
</protein>
<feature type="compositionally biased region" description="Pro residues" evidence="1">
    <location>
        <begin position="699"/>
        <end position="708"/>
    </location>
</feature>
<sequence>MRTRSLSHTQSIISSYKSRLNHSKPSRFFSCTPHTRSDADHRASSKLFADAEREEAQKAPQPKNPLLNVEHENWTGEESMQDAVLRMLVDKYKPLRGGTIQTAEQKLRQAPPPLSSVQLPPVQDFSSSSTAPSTTPRTPASWANEPLIPAVEGHRPWHTTFKAPSHATSSVRCGSFPPIVKPSTATTAPDMLDDKARRKEREVKKRTQTAGRLSRAKESTLEYRLGIKSSHVHSRPNPSSVKGWQGLVEERIERARSEGHFRTIKGMGQPIQRSTEESNPFIAREEYLMNRIVQRQGAAPPWVEIQGELETAVTSFRELLRQSWVRRAIRMLTLSQPATLLPTFTLSDAVRLRDAEWEERERAYHDTAVEELNSLVRKYNAMAPYAVRRPYYMRSVELDKAYQDAGYEILQGLAAQSQQKRGSTAIRFGDEEDGVIGGGAPVGRALRIRDVIRSWFGWEMRSTNAPSRLHRPKHAGCVCRWTRASWVKPRARARASCSDAARALPHSHLLSHISLKHKPQPQTSSSSIAQAPRSASPRFTFLTPPHAIMSSDDIIPGDIVTVNHGAYGRKEGLVIGSHVDYAVRRPLHPTWGDLSNPQLAHRAVRSSRSSSSPARSTRHGTRPLRASSAPSTPVRNSAPSSATSTGDHTLPAHPATPTCIFSPSRGLTTTTTTTTMCTLSTHAPDPDSHDVQLTGCPPSSSPFPPGAL</sequence>
<proteinExistence type="predicted"/>
<feature type="region of interest" description="Disordered" evidence="1">
    <location>
        <begin position="107"/>
        <end position="143"/>
    </location>
</feature>
<comment type="caution">
    <text evidence="3">The sequence shown here is derived from an EMBL/GenBank/DDBJ whole genome shotgun (WGS) entry which is preliminary data.</text>
</comment>
<feature type="region of interest" description="Disordered" evidence="1">
    <location>
        <begin position="516"/>
        <end position="542"/>
    </location>
</feature>
<name>A0A4Y9Z1J7_9AGAM</name>
<evidence type="ECO:0000259" key="2">
    <source>
        <dbReference type="Pfam" id="PF09350"/>
    </source>
</evidence>
<feature type="region of interest" description="Disordered" evidence="1">
    <location>
        <begin position="24"/>
        <end position="43"/>
    </location>
</feature>
<organism evidence="3 4">
    <name type="scientific">Dentipellis fragilis</name>
    <dbReference type="NCBI Taxonomy" id="205917"/>
    <lineage>
        <taxon>Eukaryota</taxon>
        <taxon>Fungi</taxon>
        <taxon>Dikarya</taxon>
        <taxon>Basidiomycota</taxon>
        <taxon>Agaricomycotina</taxon>
        <taxon>Agaricomycetes</taxon>
        <taxon>Russulales</taxon>
        <taxon>Hericiaceae</taxon>
        <taxon>Dentipellis</taxon>
    </lineage>
</organism>
<accession>A0A4Y9Z1J7</accession>
<evidence type="ECO:0000256" key="1">
    <source>
        <dbReference type="SAM" id="MobiDB-lite"/>
    </source>
</evidence>
<dbReference type="InterPro" id="IPR018961">
    <property type="entry name" value="DnaJ_homolog_subfam-C_membr-28"/>
</dbReference>
<reference evidence="3 4" key="1">
    <citation type="submission" date="2019-02" db="EMBL/GenBank/DDBJ databases">
        <title>Genome sequencing of the rare red list fungi Dentipellis fragilis.</title>
        <authorList>
            <person name="Buettner E."/>
            <person name="Kellner H."/>
        </authorList>
    </citation>
    <scope>NUCLEOTIDE SEQUENCE [LARGE SCALE GENOMIC DNA]</scope>
    <source>
        <strain evidence="3 4">DSM 105465</strain>
    </source>
</reference>
<feature type="region of interest" description="Disordered" evidence="1">
    <location>
        <begin position="167"/>
        <end position="189"/>
    </location>
</feature>
<dbReference type="PANTHER" id="PTHR39394:SF1">
    <property type="entry name" value="DNAJ HOMOLOGUE SUBFAMILY C MEMBER 28 CONSERVED DOMAIN-CONTAINING PROTEIN"/>
    <property type="match status" value="1"/>
</dbReference>
<dbReference type="AlphaFoldDB" id="A0A4Y9Z1J7"/>
<dbReference type="EMBL" id="SEOQ01000177">
    <property type="protein sequence ID" value="TFY67900.1"/>
    <property type="molecule type" value="Genomic_DNA"/>
</dbReference>
<dbReference type="PANTHER" id="PTHR39394">
    <property type="entry name" value="YALI0E31793P"/>
    <property type="match status" value="1"/>
</dbReference>
<feature type="compositionally biased region" description="Polar residues" evidence="1">
    <location>
        <begin position="628"/>
        <end position="647"/>
    </location>
</feature>